<dbReference type="EMBL" id="VSRR010005844">
    <property type="protein sequence ID" value="MPC43470.1"/>
    <property type="molecule type" value="Genomic_DNA"/>
</dbReference>
<protein>
    <recommendedName>
        <fullName evidence="4">Secreted protein</fullName>
    </recommendedName>
</protein>
<organism evidence="2 3">
    <name type="scientific">Portunus trituberculatus</name>
    <name type="common">Swimming crab</name>
    <name type="synonym">Neptunus trituberculatus</name>
    <dbReference type="NCBI Taxonomy" id="210409"/>
    <lineage>
        <taxon>Eukaryota</taxon>
        <taxon>Metazoa</taxon>
        <taxon>Ecdysozoa</taxon>
        <taxon>Arthropoda</taxon>
        <taxon>Crustacea</taxon>
        <taxon>Multicrustacea</taxon>
        <taxon>Malacostraca</taxon>
        <taxon>Eumalacostraca</taxon>
        <taxon>Eucarida</taxon>
        <taxon>Decapoda</taxon>
        <taxon>Pleocyemata</taxon>
        <taxon>Brachyura</taxon>
        <taxon>Eubrachyura</taxon>
        <taxon>Portunoidea</taxon>
        <taxon>Portunidae</taxon>
        <taxon>Portuninae</taxon>
        <taxon>Portunus</taxon>
    </lineage>
</organism>
<evidence type="ECO:0000256" key="1">
    <source>
        <dbReference type="SAM" id="SignalP"/>
    </source>
</evidence>
<dbReference type="AlphaFoldDB" id="A0A5B7F7A1"/>
<proteinExistence type="predicted"/>
<evidence type="ECO:0000313" key="3">
    <source>
        <dbReference type="Proteomes" id="UP000324222"/>
    </source>
</evidence>
<keyword evidence="1" id="KW-0732">Signal</keyword>
<comment type="caution">
    <text evidence="2">The sequence shown here is derived from an EMBL/GenBank/DDBJ whole genome shotgun (WGS) entry which is preliminary data.</text>
</comment>
<feature type="signal peptide" evidence="1">
    <location>
        <begin position="1"/>
        <end position="24"/>
    </location>
</feature>
<keyword evidence="3" id="KW-1185">Reference proteome</keyword>
<dbReference type="Proteomes" id="UP000324222">
    <property type="component" value="Unassembled WGS sequence"/>
</dbReference>
<accession>A0A5B7F7A1</accession>
<evidence type="ECO:0000313" key="2">
    <source>
        <dbReference type="EMBL" id="MPC43470.1"/>
    </source>
</evidence>
<name>A0A5B7F7A1_PORTR</name>
<evidence type="ECO:0008006" key="4">
    <source>
        <dbReference type="Google" id="ProtNLM"/>
    </source>
</evidence>
<feature type="chain" id="PRO_5022763436" description="Secreted protein" evidence="1">
    <location>
        <begin position="25"/>
        <end position="80"/>
    </location>
</feature>
<gene>
    <name evidence="2" type="ORF">E2C01_037118</name>
</gene>
<reference evidence="2 3" key="1">
    <citation type="submission" date="2019-05" db="EMBL/GenBank/DDBJ databases">
        <title>Another draft genome of Portunus trituberculatus and its Hox gene families provides insights of decapod evolution.</title>
        <authorList>
            <person name="Jeong J.-H."/>
            <person name="Song I."/>
            <person name="Kim S."/>
            <person name="Choi T."/>
            <person name="Kim D."/>
            <person name="Ryu S."/>
            <person name="Kim W."/>
        </authorList>
    </citation>
    <scope>NUCLEOTIDE SEQUENCE [LARGE SCALE GENOMIC DNA]</scope>
    <source>
        <tissue evidence="2">Muscle</tissue>
    </source>
</reference>
<sequence>MSTSPHNFLFFLFLLHFLSPHILTSPPPAPLHLLPSSAASILSTTHPKAPLRLPFSSSKTRLQHLFFGHKSEYSRGCLAV</sequence>